<dbReference type="EMBL" id="CVRI01000024">
    <property type="protein sequence ID" value="CRK92247.1"/>
    <property type="molecule type" value="Genomic_DNA"/>
</dbReference>
<proteinExistence type="predicted"/>
<evidence type="ECO:0000313" key="1">
    <source>
        <dbReference type="EMBL" id="CRK92247.1"/>
    </source>
</evidence>
<evidence type="ECO:0000313" key="2">
    <source>
        <dbReference type="Proteomes" id="UP000183832"/>
    </source>
</evidence>
<accession>A0A1J1HVY1</accession>
<protein>
    <submittedName>
        <fullName evidence="1">CLUMA_CG005826, isoform A</fullName>
    </submittedName>
</protein>
<reference evidence="1 2" key="1">
    <citation type="submission" date="2015-04" db="EMBL/GenBank/DDBJ databases">
        <authorList>
            <person name="Syromyatnikov M.Y."/>
            <person name="Popov V.N."/>
        </authorList>
    </citation>
    <scope>NUCLEOTIDE SEQUENCE [LARGE SCALE GENOMIC DNA]</scope>
</reference>
<name>A0A1J1HVY1_9DIPT</name>
<gene>
    <name evidence="1" type="ORF">CLUMA_CG005826</name>
</gene>
<dbReference type="AlphaFoldDB" id="A0A1J1HVY1"/>
<organism evidence="1 2">
    <name type="scientific">Clunio marinus</name>
    <dbReference type="NCBI Taxonomy" id="568069"/>
    <lineage>
        <taxon>Eukaryota</taxon>
        <taxon>Metazoa</taxon>
        <taxon>Ecdysozoa</taxon>
        <taxon>Arthropoda</taxon>
        <taxon>Hexapoda</taxon>
        <taxon>Insecta</taxon>
        <taxon>Pterygota</taxon>
        <taxon>Neoptera</taxon>
        <taxon>Endopterygota</taxon>
        <taxon>Diptera</taxon>
        <taxon>Nematocera</taxon>
        <taxon>Chironomoidea</taxon>
        <taxon>Chironomidae</taxon>
        <taxon>Clunio</taxon>
    </lineage>
</organism>
<dbReference type="Proteomes" id="UP000183832">
    <property type="component" value="Unassembled WGS sequence"/>
</dbReference>
<sequence length="96" mass="11349">MYCNIENILIRILGKKEEKFVGQDYGCRYASTLVLVLAYRQPYVFATMTNKFTRDFLILDYYSDNICGYKSLQLNRVLALNEKFIIWLLEVVKVPH</sequence>
<keyword evidence="2" id="KW-1185">Reference proteome</keyword>